<dbReference type="OrthoDB" id="25987at2759"/>
<gene>
    <name evidence="5" type="primary">LOC113395405</name>
</gene>
<dbReference type="Gene3D" id="3.40.50.1010">
    <property type="entry name" value="5'-nuclease"/>
    <property type="match status" value="1"/>
</dbReference>
<evidence type="ECO:0000256" key="1">
    <source>
        <dbReference type="ARBA" id="ARBA00007398"/>
    </source>
</evidence>
<feature type="domain" description="Asteroid" evidence="3">
    <location>
        <begin position="128"/>
        <end position="260"/>
    </location>
</feature>
<dbReference type="OMA" id="VMRCVFE"/>
<dbReference type="PANTHER" id="PTHR15665">
    <property type="entry name" value="ASTEROID PROTEIN"/>
    <property type="match status" value="1"/>
</dbReference>
<sequence>MGVRGLTTYVNNNQDVFMKKYYLHDTNLIIDGHSLCAQLYRLLNSFSAFGGEYDKFASSVKTFFKNLRKCNVKPYVIFDGCHEKKKLRTVFSRLKSKLGGTARLDPVTQDRLQIFPFLFRDVFKEVLNDLKINYTVCEFEADDDIASLARHMNCPVLSYDSDFFIYNVLYISFNTLEMKPKPIEENGVKLYAMECKIYKVQYLCEHFGGLNEELLPLLATLLGNDYVEKKVFRKFFSQLKLHKSKKKKNEQQRSIHTLFNWLQNETLDSAIEKILGRLKKHQKNKVFLTIKRSVEGYHNENCQSLKYFDIPSSNCTQKSCLKMPNVEEKADNSEVDSTDESENTDEDEEGSQEDDEEAVIDEKLELIPPWLAEKIRRGQIPYTYLNLYVHHLHVCNPQAEDFTEKDCFLCTLPILRYAFDILTDFSHDDCVYVCRENYGYKKIIVGKEHAIPRPLDVPFEEINDEQLKLYFQHFLNLKLPNLNLAVIEMLPLNFHLFMISILYWVSTCSVPVAHVHSLIMSYITLEVIDEKTGTARGSYLFNNRNAKKLEELRKIPTSIAISDDELFLNKNKVKYEDCLIAASIILKHFEIDDSIRKRPKSYDIKKIHSFAQFQCILHQINSLNILCGSPFEMTRYSKCYNGVLIYNIALKLEKQADPVKFLQDYIKGATTVILFYKSICSVYKQLLEEMNLSNVQWSKRKRNRGKKDLQEDQSFFIKGFEADVII</sequence>
<dbReference type="SUPFAM" id="SSF88723">
    <property type="entry name" value="PIN domain-like"/>
    <property type="match status" value="1"/>
</dbReference>
<proteinExistence type="inferred from homology"/>
<reference evidence="5" key="1">
    <citation type="submission" date="2025-08" db="UniProtKB">
        <authorList>
            <consortium name="RefSeq"/>
        </authorList>
    </citation>
    <scope>IDENTIFICATION</scope>
    <source>
        <tissue evidence="5">Whole body</tissue>
    </source>
</reference>
<dbReference type="RefSeq" id="XP_026488784.2">
    <property type="nucleotide sequence ID" value="XM_026632999.2"/>
</dbReference>
<name>A0A8B8HV92_VANTA</name>
<evidence type="ECO:0000256" key="2">
    <source>
        <dbReference type="SAM" id="MobiDB-lite"/>
    </source>
</evidence>
<evidence type="ECO:0000313" key="4">
    <source>
        <dbReference type="Proteomes" id="UP001652626"/>
    </source>
</evidence>
<accession>A0A8B8HV92</accession>
<dbReference type="GeneID" id="113395405"/>
<keyword evidence="4" id="KW-1185">Reference proteome</keyword>
<dbReference type="InterPro" id="IPR026832">
    <property type="entry name" value="Asteroid"/>
</dbReference>
<feature type="region of interest" description="Disordered" evidence="2">
    <location>
        <begin position="326"/>
        <end position="358"/>
    </location>
</feature>
<feature type="compositionally biased region" description="Acidic residues" evidence="2">
    <location>
        <begin position="333"/>
        <end position="358"/>
    </location>
</feature>
<dbReference type="Pfam" id="PF12813">
    <property type="entry name" value="XPG_I_2"/>
    <property type="match status" value="1"/>
</dbReference>
<dbReference type="AlphaFoldDB" id="A0A8B8HV92"/>
<dbReference type="Proteomes" id="UP001652626">
    <property type="component" value="Chromosome 4"/>
</dbReference>
<organism evidence="4 5">
    <name type="scientific">Vanessa tameamea</name>
    <name type="common">Kamehameha butterfly</name>
    <dbReference type="NCBI Taxonomy" id="334116"/>
    <lineage>
        <taxon>Eukaryota</taxon>
        <taxon>Metazoa</taxon>
        <taxon>Ecdysozoa</taxon>
        <taxon>Arthropoda</taxon>
        <taxon>Hexapoda</taxon>
        <taxon>Insecta</taxon>
        <taxon>Pterygota</taxon>
        <taxon>Neoptera</taxon>
        <taxon>Endopterygota</taxon>
        <taxon>Lepidoptera</taxon>
        <taxon>Glossata</taxon>
        <taxon>Ditrysia</taxon>
        <taxon>Papilionoidea</taxon>
        <taxon>Nymphalidae</taxon>
        <taxon>Nymphalinae</taxon>
        <taxon>Vanessa</taxon>
    </lineage>
</organism>
<protein>
    <submittedName>
        <fullName evidence="5">Protein asteroid</fullName>
    </submittedName>
</protein>
<dbReference type="InterPro" id="IPR039436">
    <property type="entry name" value="Asteroid_dom"/>
</dbReference>
<evidence type="ECO:0000259" key="3">
    <source>
        <dbReference type="Pfam" id="PF12813"/>
    </source>
</evidence>
<dbReference type="PANTHER" id="PTHR15665:SF1">
    <property type="entry name" value="PROTEIN ASTEROID HOMOLOG 1"/>
    <property type="match status" value="1"/>
</dbReference>
<dbReference type="InterPro" id="IPR029060">
    <property type="entry name" value="PIN-like_dom_sf"/>
</dbReference>
<comment type="similarity">
    <text evidence="1">Belongs to the asteroid family.</text>
</comment>
<evidence type="ECO:0000313" key="5">
    <source>
        <dbReference type="RefSeq" id="XP_026488784.2"/>
    </source>
</evidence>